<dbReference type="InterPro" id="IPR036890">
    <property type="entry name" value="HATPase_C_sf"/>
</dbReference>
<dbReference type="Gene3D" id="3.30.450.20">
    <property type="entry name" value="PAS domain"/>
    <property type="match status" value="2"/>
</dbReference>
<dbReference type="InterPro" id="IPR013656">
    <property type="entry name" value="PAS_4"/>
</dbReference>
<dbReference type="InterPro" id="IPR003661">
    <property type="entry name" value="HisK_dim/P_dom"/>
</dbReference>
<dbReference type="PROSITE" id="PS50109">
    <property type="entry name" value="HIS_KIN"/>
    <property type="match status" value="1"/>
</dbReference>
<comment type="caution">
    <text evidence="9">The sequence shown here is derived from an EMBL/GenBank/DDBJ whole genome shotgun (WGS) entry which is preliminary data.</text>
</comment>
<accession>A0A243W955</accession>
<keyword evidence="6" id="KW-0175">Coiled coil</keyword>
<dbReference type="Gene3D" id="1.10.287.130">
    <property type="match status" value="1"/>
</dbReference>
<dbReference type="SUPFAM" id="SSF55874">
    <property type="entry name" value="ATPase domain of HSP90 chaperone/DNA topoisomerase II/histidine kinase"/>
    <property type="match status" value="1"/>
</dbReference>
<dbReference type="CDD" id="cd00082">
    <property type="entry name" value="HisKA"/>
    <property type="match status" value="1"/>
</dbReference>
<organism evidence="9 10">
    <name type="scientific">Hymenobacter crusticola</name>
    <dbReference type="NCBI Taxonomy" id="1770526"/>
    <lineage>
        <taxon>Bacteria</taxon>
        <taxon>Pseudomonadati</taxon>
        <taxon>Bacteroidota</taxon>
        <taxon>Cytophagia</taxon>
        <taxon>Cytophagales</taxon>
        <taxon>Hymenobacteraceae</taxon>
        <taxon>Hymenobacter</taxon>
    </lineage>
</organism>
<gene>
    <name evidence="9" type="ORF">BXP70_24565</name>
</gene>
<dbReference type="AlphaFoldDB" id="A0A243W955"/>
<protein>
    <recommendedName>
        <fullName evidence="2">histidine kinase</fullName>
        <ecNumber evidence="2">2.7.13.3</ecNumber>
    </recommendedName>
</protein>
<dbReference type="PRINTS" id="PR00344">
    <property type="entry name" value="BCTRLSENSOR"/>
</dbReference>
<dbReference type="EC" id="2.7.13.3" evidence="2"/>
<evidence type="ECO:0000259" key="8">
    <source>
        <dbReference type="PROSITE" id="PS50113"/>
    </source>
</evidence>
<dbReference type="PANTHER" id="PTHR42878:SF15">
    <property type="entry name" value="BACTERIOPHYTOCHROME"/>
    <property type="match status" value="1"/>
</dbReference>
<evidence type="ECO:0000313" key="9">
    <source>
        <dbReference type="EMBL" id="OUJ70273.1"/>
    </source>
</evidence>
<dbReference type="SMART" id="SM00387">
    <property type="entry name" value="HATPase_c"/>
    <property type="match status" value="1"/>
</dbReference>
<dbReference type="InterPro" id="IPR003594">
    <property type="entry name" value="HATPase_dom"/>
</dbReference>
<evidence type="ECO:0000256" key="1">
    <source>
        <dbReference type="ARBA" id="ARBA00000085"/>
    </source>
</evidence>
<dbReference type="EMBL" id="MTSE01000024">
    <property type="protein sequence ID" value="OUJ70273.1"/>
    <property type="molecule type" value="Genomic_DNA"/>
</dbReference>
<dbReference type="RefSeq" id="WP_179197818.1">
    <property type="nucleotide sequence ID" value="NZ_MTSE01000024.1"/>
</dbReference>
<evidence type="ECO:0000313" key="10">
    <source>
        <dbReference type="Proteomes" id="UP000194873"/>
    </source>
</evidence>
<evidence type="ECO:0000256" key="6">
    <source>
        <dbReference type="SAM" id="Coils"/>
    </source>
</evidence>
<feature type="domain" description="PAC" evidence="8">
    <location>
        <begin position="346"/>
        <end position="399"/>
    </location>
</feature>
<dbReference type="InterPro" id="IPR036097">
    <property type="entry name" value="HisK_dim/P_sf"/>
</dbReference>
<dbReference type="InterPro" id="IPR004358">
    <property type="entry name" value="Sig_transdc_His_kin-like_C"/>
</dbReference>
<dbReference type="InterPro" id="IPR005467">
    <property type="entry name" value="His_kinase_dom"/>
</dbReference>
<dbReference type="GO" id="GO:0000156">
    <property type="term" value="F:phosphorelay response regulator activity"/>
    <property type="evidence" value="ECO:0007669"/>
    <property type="project" value="TreeGrafter"/>
</dbReference>
<dbReference type="Pfam" id="PF02518">
    <property type="entry name" value="HATPase_c"/>
    <property type="match status" value="1"/>
</dbReference>
<proteinExistence type="predicted"/>
<dbReference type="PROSITE" id="PS50113">
    <property type="entry name" value="PAC"/>
    <property type="match status" value="1"/>
</dbReference>
<evidence type="ECO:0000259" key="7">
    <source>
        <dbReference type="PROSITE" id="PS50109"/>
    </source>
</evidence>
<keyword evidence="4" id="KW-0808">Transferase</keyword>
<dbReference type="GO" id="GO:0000155">
    <property type="term" value="F:phosphorelay sensor kinase activity"/>
    <property type="evidence" value="ECO:0007669"/>
    <property type="project" value="InterPro"/>
</dbReference>
<dbReference type="GO" id="GO:0030295">
    <property type="term" value="F:protein kinase activator activity"/>
    <property type="evidence" value="ECO:0007669"/>
    <property type="project" value="TreeGrafter"/>
</dbReference>
<dbReference type="InterPro" id="IPR050351">
    <property type="entry name" value="BphY/WalK/GraS-like"/>
</dbReference>
<feature type="coiled-coil region" evidence="6">
    <location>
        <begin position="199"/>
        <end position="257"/>
    </location>
</feature>
<dbReference type="SUPFAM" id="SSF47384">
    <property type="entry name" value="Homodimeric domain of signal transducing histidine kinase"/>
    <property type="match status" value="1"/>
</dbReference>
<dbReference type="Proteomes" id="UP000194873">
    <property type="component" value="Unassembled WGS sequence"/>
</dbReference>
<evidence type="ECO:0000256" key="3">
    <source>
        <dbReference type="ARBA" id="ARBA00022553"/>
    </source>
</evidence>
<feature type="domain" description="Histidine kinase" evidence="7">
    <location>
        <begin position="424"/>
        <end position="639"/>
    </location>
</feature>
<feature type="non-terminal residue" evidence="9">
    <location>
        <position position="1"/>
    </location>
</feature>
<keyword evidence="5" id="KW-0418">Kinase</keyword>
<evidence type="ECO:0000256" key="5">
    <source>
        <dbReference type="ARBA" id="ARBA00022777"/>
    </source>
</evidence>
<evidence type="ECO:0000256" key="4">
    <source>
        <dbReference type="ARBA" id="ARBA00022679"/>
    </source>
</evidence>
<reference evidence="9 10" key="1">
    <citation type="submission" date="2017-01" db="EMBL/GenBank/DDBJ databases">
        <title>A new Hymenobacter.</title>
        <authorList>
            <person name="Liang Y."/>
            <person name="Feng F."/>
        </authorList>
    </citation>
    <scope>NUCLEOTIDE SEQUENCE [LARGE SCALE GENOMIC DNA]</scope>
    <source>
        <strain evidence="9">MIMBbqt21</strain>
    </source>
</reference>
<dbReference type="SUPFAM" id="SSF55785">
    <property type="entry name" value="PYP-like sensor domain (PAS domain)"/>
    <property type="match status" value="2"/>
</dbReference>
<comment type="catalytic activity">
    <reaction evidence="1">
        <text>ATP + protein L-histidine = ADP + protein N-phospho-L-histidine.</text>
        <dbReference type="EC" id="2.7.13.3"/>
    </reaction>
</comment>
<dbReference type="GO" id="GO:0007234">
    <property type="term" value="P:osmosensory signaling via phosphorelay pathway"/>
    <property type="evidence" value="ECO:0007669"/>
    <property type="project" value="TreeGrafter"/>
</dbReference>
<name>A0A243W955_9BACT</name>
<evidence type="ECO:0000256" key="2">
    <source>
        <dbReference type="ARBA" id="ARBA00012438"/>
    </source>
</evidence>
<feature type="coiled-coil region" evidence="6">
    <location>
        <begin position="390"/>
        <end position="417"/>
    </location>
</feature>
<dbReference type="InterPro" id="IPR035965">
    <property type="entry name" value="PAS-like_dom_sf"/>
</dbReference>
<sequence length="639" mass="71419">TGIFAFYRDTFLSGRPGQYEVNYSFDGLDNFFLLSAQRSGELLLVSFSDTAEQQSVAAEALRRSQAREQAARVEAEARRTEWQRVFEQAPIALARLRSPAFVVEWANARMGQIWGRPLDQIIGRPHFEALPDLAGQGFEAVFAGVLQTGKPYYFQELLVHIEQAHQPYQGYFNISYQPAYDELGYITGVMSSAIEVTDQVRARQQVQALNGELAALNAELHASNEEYLAANTALSRIQQQLQQLNQELETRVQLRTQVAQTAQAEAEHQRQQLYQVLMQLPASVATNRGPEHVYDLVNPRYQQLFRSRALRGLAIRQALPELQGQGVVEKLDRVYQTGEAYLELEQETWVDVTDTGHPEQRYYNILLHPLRDAHGQVDGLLNFAYDVTEHVRTRQQLQQLNEELHHSNNQLRRTNVDLDTFIYTASHDLKAPITNIESILLALQDTLPAAVQQDELVASLLAMLGQTVTRFQFTIAQLTDITRLQLAHTGPLEPVVLAQVVADVALDITPLLLAAGTQFTVDIAPDLVVSFSPANLRSVVYNLLSNAIKYRSPNRPSVVQVRAEPGPAAVVFIVQDNGLGMSEAQQSQLFGLFQRLHTHVEGTGVGLYISKRLVENVGGTITVESQPNVGTTFTVTFPL</sequence>
<dbReference type="InterPro" id="IPR000700">
    <property type="entry name" value="PAS-assoc_C"/>
</dbReference>
<keyword evidence="10" id="KW-1185">Reference proteome</keyword>
<keyword evidence="3" id="KW-0597">Phosphoprotein</keyword>
<dbReference type="PANTHER" id="PTHR42878">
    <property type="entry name" value="TWO-COMPONENT HISTIDINE KINASE"/>
    <property type="match status" value="1"/>
</dbReference>
<dbReference type="Pfam" id="PF08448">
    <property type="entry name" value="PAS_4"/>
    <property type="match status" value="2"/>
</dbReference>
<dbReference type="Gene3D" id="3.30.565.10">
    <property type="entry name" value="Histidine kinase-like ATPase, C-terminal domain"/>
    <property type="match status" value="1"/>
</dbReference>